<dbReference type="PhylomeDB" id="B3NLX0"/>
<evidence type="ECO:0000256" key="5">
    <source>
        <dbReference type="ARBA" id="ARBA00023136"/>
    </source>
</evidence>
<keyword evidence="4 8" id="KW-1133">Transmembrane helix</keyword>
<feature type="transmembrane region" description="Helical" evidence="8">
    <location>
        <begin position="267"/>
        <end position="286"/>
    </location>
</feature>
<dbReference type="GO" id="GO:0008049">
    <property type="term" value="P:male courtship behavior"/>
    <property type="evidence" value="ECO:0007669"/>
    <property type="project" value="TreeGrafter"/>
</dbReference>
<reference evidence="9 10" key="1">
    <citation type="journal article" date="2007" name="Nature">
        <title>Evolution of genes and genomes on the Drosophila phylogeny.</title>
        <authorList>
            <consortium name="Drosophila 12 Genomes Consortium"/>
            <person name="Clark A.G."/>
            <person name="Eisen M.B."/>
            <person name="Smith D.R."/>
            <person name="Bergman C.M."/>
            <person name="Oliver B."/>
            <person name="Markow T.A."/>
            <person name="Kaufman T.C."/>
            <person name="Kellis M."/>
            <person name="Gelbart W."/>
            <person name="Iyer V.N."/>
            <person name="Pollard D.A."/>
            <person name="Sackton T.B."/>
            <person name="Larracuente A.M."/>
            <person name="Singh N.D."/>
            <person name="Abad J.P."/>
            <person name="Abt D.N."/>
            <person name="Adryan B."/>
            <person name="Aguade M."/>
            <person name="Akashi H."/>
            <person name="Anderson W.W."/>
            <person name="Aquadro C.F."/>
            <person name="Ardell D.H."/>
            <person name="Arguello R."/>
            <person name="Artieri C.G."/>
            <person name="Barbash D.A."/>
            <person name="Barker D."/>
            <person name="Barsanti P."/>
            <person name="Batterham P."/>
            <person name="Batzoglou S."/>
            <person name="Begun D."/>
            <person name="Bhutkar A."/>
            <person name="Blanco E."/>
            <person name="Bosak S.A."/>
            <person name="Bradley R.K."/>
            <person name="Brand A.D."/>
            <person name="Brent M.R."/>
            <person name="Brooks A.N."/>
            <person name="Brown R.H."/>
            <person name="Butlin R.K."/>
            <person name="Caggese C."/>
            <person name="Calvi B.R."/>
            <person name="Bernardo de Carvalho A."/>
            <person name="Caspi A."/>
            <person name="Castrezana S."/>
            <person name="Celniker S.E."/>
            <person name="Chang J.L."/>
            <person name="Chapple C."/>
            <person name="Chatterji S."/>
            <person name="Chinwalla A."/>
            <person name="Civetta A."/>
            <person name="Clifton S.W."/>
            <person name="Comeron J.M."/>
            <person name="Costello J.C."/>
            <person name="Coyne J.A."/>
            <person name="Daub J."/>
            <person name="David R.G."/>
            <person name="Delcher A.L."/>
            <person name="Delehaunty K."/>
            <person name="Do C.B."/>
            <person name="Ebling H."/>
            <person name="Edwards K."/>
            <person name="Eickbush T."/>
            <person name="Evans J.D."/>
            <person name="Filipski A."/>
            <person name="Findeiss S."/>
            <person name="Freyhult E."/>
            <person name="Fulton L."/>
            <person name="Fulton R."/>
            <person name="Garcia A.C."/>
            <person name="Gardiner A."/>
            <person name="Garfield D.A."/>
            <person name="Garvin B.E."/>
            <person name="Gibson G."/>
            <person name="Gilbert D."/>
            <person name="Gnerre S."/>
            <person name="Godfrey J."/>
            <person name="Good R."/>
            <person name="Gotea V."/>
            <person name="Gravely B."/>
            <person name="Greenberg A.J."/>
            <person name="Griffiths-Jones S."/>
            <person name="Gross S."/>
            <person name="Guigo R."/>
            <person name="Gustafson E.A."/>
            <person name="Haerty W."/>
            <person name="Hahn M.W."/>
            <person name="Halligan D.L."/>
            <person name="Halpern A.L."/>
            <person name="Halter G.M."/>
            <person name="Han M.V."/>
            <person name="Heger A."/>
            <person name="Hillier L."/>
            <person name="Hinrichs A.S."/>
            <person name="Holmes I."/>
            <person name="Hoskins R.A."/>
            <person name="Hubisz M.J."/>
            <person name="Hultmark D."/>
            <person name="Huntley M.A."/>
            <person name="Jaffe D.B."/>
            <person name="Jagadeeshan S."/>
            <person name="Jeck W.R."/>
            <person name="Johnson J."/>
            <person name="Jones C.D."/>
            <person name="Jordan W.C."/>
            <person name="Karpen G.H."/>
            <person name="Kataoka E."/>
            <person name="Keightley P.D."/>
            <person name="Kheradpour P."/>
            <person name="Kirkness E.F."/>
            <person name="Koerich L.B."/>
            <person name="Kristiansen K."/>
            <person name="Kudrna D."/>
            <person name="Kulathinal R.J."/>
            <person name="Kumar S."/>
            <person name="Kwok R."/>
            <person name="Lander E."/>
            <person name="Langley C.H."/>
            <person name="Lapoint R."/>
            <person name="Lazzaro B.P."/>
            <person name="Lee S.J."/>
            <person name="Levesque L."/>
            <person name="Li R."/>
            <person name="Lin C.F."/>
            <person name="Lin M.F."/>
            <person name="Lindblad-Toh K."/>
            <person name="Llopart A."/>
            <person name="Long M."/>
            <person name="Low L."/>
            <person name="Lozovsky E."/>
            <person name="Lu J."/>
            <person name="Luo M."/>
            <person name="Machado C.A."/>
            <person name="Makalowski W."/>
            <person name="Marzo M."/>
            <person name="Matsuda M."/>
            <person name="Matzkin L."/>
            <person name="McAllister B."/>
            <person name="McBride C.S."/>
            <person name="McKernan B."/>
            <person name="McKernan K."/>
            <person name="Mendez-Lago M."/>
            <person name="Minx P."/>
            <person name="Mollenhauer M.U."/>
            <person name="Montooth K."/>
            <person name="Mount S.M."/>
            <person name="Mu X."/>
            <person name="Myers E."/>
            <person name="Negre B."/>
            <person name="Newfeld S."/>
            <person name="Nielsen R."/>
            <person name="Noor M.A."/>
            <person name="O'Grady P."/>
            <person name="Pachter L."/>
            <person name="Papaceit M."/>
            <person name="Parisi M.J."/>
            <person name="Parisi M."/>
            <person name="Parts L."/>
            <person name="Pedersen J.S."/>
            <person name="Pesole G."/>
            <person name="Phillippy A.M."/>
            <person name="Ponting C.P."/>
            <person name="Pop M."/>
            <person name="Porcelli D."/>
            <person name="Powell J.R."/>
            <person name="Prohaska S."/>
            <person name="Pruitt K."/>
            <person name="Puig M."/>
            <person name="Quesneville H."/>
            <person name="Ram K.R."/>
            <person name="Rand D."/>
            <person name="Rasmussen M.D."/>
            <person name="Reed L.K."/>
            <person name="Reenan R."/>
            <person name="Reily A."/>
            <person name="Remington K.A."/>
            <person name="Rieger T.T."/>
            <person name="Ritchie M.G."/>
            <person name="Robin C."/>
            <person name="Rogers Y.H."/>
            <person name="Rohde C."/>
            <person name="Rozas J."/>
            <person name="Rubenfield M.J."/>
            <person name="Ruiz A."/>
            <person name="Russo S."/>
            <person name="Salzberg S.L."/>
            <person name="Sanchez-Gracia A."/>
            <person name="Saranga D.J."/>
            <person name="Sato H."/>
            <person name="Schaeffer S.W."/>
            <person name="Schatz M.C."/>
            <person name="Schlenke T."/>
            <person name="Schwartz R."/>
            <person name="Segarra C."/>
            <person name="Singh R.S."/>
            <person name="Sirot L."/>
            <person name="Sirota M."/>
            <person name="Sisneros N.B."/>
            <person name="Smith C.D."/>
            <person name="Smith T.F."/>
            <person name="Spieth J."/>
            <person name="Stage D.E."/>
            <person name="Stark A."/>
            <person name="Stephan W."/>
            <person name="Strausberg R.L."/>
            <person name="Strempel S."/>
            <person name="Sturgill D."/>
            <person name="Sutton G."/>
            <person name="Sutton G.G."/>
            <person name="Tao W."/>
            <person name="Teichmann S."/>
            <person name="Tobari Y.N."/>
            <person name="Tomimura Y."/>
            <person name="Tsolas J.M."/>
            <person name="Valente V.L."/>
            <person name="Venter E."/>
            <person name="Venter J.C."/>
            <person name="Vicario S."/>
            <person name="Vieira F.G."/>
            <person name="Vilella A.J."/>
            <person name="Villasante A."/>
            <person name="Walenz B."/>
            <person name="Wang J."/>
            <person name="Wasserman M."/>
            <person name="Watts T."/>
            <person name="Wilson D."/>
            <person name="Wilson R.K."/>
            <person name="Wing R.A."/>
            <person name="Wolfner M.F."/>
            <person name="Wong A."/>
            <person name="Wong G.K."/>
            <person name="Wu C.I."/>
            <person name="Wu G."/>
            <person name="Yamamoto D."/>
            <person name="Yang H.P."/>
            <person name="Yang S.P."/>
            <person name="Yorke J.A."/>
            <person name="Yoshida K."/>
            <person name="Zdobnov E."/>
            <person name="Zhang P."/>
            <person name="Zhang Y."/>
            <person name="Zimin A.V."/>
            <person name="Baldwin J."/>
            <person name="Abdouelleil A."/>
            <person name="Abdulkadir J."/>
            <person name="Abebe A."/>
            <person name="Abera B."/>
            <person name="Abreu J."/>
            <person name="Acer S.C."/>
            <person name="Aftuck L."/>
            <person name="Alexander A."/>
            <person name="An P."/>
            <person name="Anderson E."/>
            <person name="Anderson S."/>
            <person name="Arachi H."/>
            <person name="Azer M."/>
            <person name="Bachantsang P."/>
            <person name="Barry A."/>
            <person name="Bayul T."/>
            <person name="Berlin A."/>
            <person name="Bessette D."/>
            <person name="Bloom T."/>
            <person name="Blye J."/>
            <person name="Boguslavskiy L."/>
            <person name="Bonnet C."/>
            <person name="Boukhgalter B."/>
            <person name="Bourzgui I."/>
            <person name="Brown A."/>
            <person name="Cahill P."/>
            <person name="Channer S."/>
            <person name="Cheshatsang Y."/>
            <person name="Chuda L."/>
            <person name="Citroen M."/>
            <person name="Collymore A."/>
            <person name="Cooke P."/>
            <person name="Costello M."/>
            <person name="D'Aco K."/>
            <person name="Daza R."/>
            <person name="De Haan G."/>
            <person name="DeGray S."/>
            <person name="DeMaso C."/>
            <person name="Dhargay N."/>
            <person name="Dooley K."/>
            <person name="Dooley E."/>
            <person name="Doricent M."/>
            <person name="Dorje P."/>
            <person name="Dorjee K."/>
            <person name="Dupes A."/>
            <person name="Elong R."/>
            <person name="Falk J."/>
            <person name="Farina A."/>
            <person name="Faro S."/>
            <person name="Ferguson D."/>
            <person name="Fisher S."/>
            <person name="Foley C.D."/>
            <person name="Franke A."/>
            <person name="Friedrich D."/>
            <person name="Gadbois L."/>
            <person name="Gearin G."/>
            <person name="Gearin C.R."/>
            <person name="Giannoukos G."/>
            <person name="Goode T."/>
            <person name="Graham J."/>
            <person name="Grandbois E."/>
            <person name="Grewal S."/>
            <person name="Gyaltsen K."/>
            <person name="Hafez N."/>
            <person name="Hagos B."/>
            <person name="Hall J."/>
            <person name="Henson C."/>
            <person name="Hollinger A."/>
            <person name="Honan T."/>
            <person name="Huard M.D."/>
            <person name="Hughes L."/>
            <person name="Hurhula B."/>
            <person name="Husby M.E."/>
            <person name="Kamat A."/>
            <person name="Kanga B."/>
            <person name="Kashin S."/>
            <person name="Khazanovich D."/>
            <person name="Kisner P."/>
            <person name="Lance K."/>
            <person name="Lara M."/>
            <person name="Lee W."/>
            <person name="Lennon N."/>
            <person name="Letendre F."/>
            <person name="LeVine R."/>
            <person name="Lipovsky A."/>
            <person name="Liu X."/>
            <person name="Liu J."/>
            <person name="Liu S."/>
            <person name="Lokyitsang T."/>
            <person name="Lokyitsang Y."/>
            <person name="Lubonja R."/>
            <person name="Lui A."/>
            <person name="MacDonald P."/>
            <person name="Magnisalis V."/>
            <person name="Maru K."/>
            <person name="Matthews C."/>
            <person name="McCusker W."/>
            <person name="McDonough S."/>
            <person name="Mehta T."/>
            <person name="Meldrim J."/>
            <person name="Meneus L."/>
            <person name="Mihai O."/>
            <person name="Mihalev A."/>
            <person name="Mihova T."/>
            <person name="Mittelman R."/>
            <person name="Mlenga V."/>
            <person name="Montmayeur A."/>
            <person name="Mulrain L."/>
            <person name="Navidi A."/>
            <person name="Naylor J."/>
            <person name="Negash T."/>
            <person name="Nguyen T."/>
            <person name="Nguyen N."/>
            <person name="Nicol R."/>
            <person name="Norbu C."/>
            <person name="Norbu N."/>
            <person name="Novod N."/>
            <person name="O'Neill B."/>
            <person name="Osman S."/>
            <person name="Markiewicz E."/>
            <person name="Oyono O.L."/>
            <person name="Patti C."/>
            <person name="Phunkhang P."/>
            <person name="Pierre F."/>
            <person name="Priest M."/>
            <person name="Raghuraman S."/>
            <person name="Rege F."/>
            <person name="Reyes R."/>
            <person name="Rise C."/>
            <person name="Rogov P."/>
            <person name="Ross K."/>
            <person name="Ryan E."/>
            <person name="Settipalli S."/>
            <person name="Shea T."/>
            <person name="Sherpa N."/>
            <person name="Shi L."/>
            <person name="Shih D."/>
            <person name="Sparrow T."/>
            <person name="Spaulding J."/>
            <person name="Stalker J."/>
            <person name="Stange-Thomann N."/>
            <person name="Stavropoulos S."/>
            <person name="Stone C."/>
            <person name="Strader C."/>
            <person name="Tesfaye S."/>
            <person name="Thomson T."/>
            <person name="Thoulutsang Y."/>
            <person name="Thoulutsang D."/>
            <person name="Topham K."/>
            <person name="Topping I."/>
            <person name="Tsamla T."/>
            <person name="Vassiliev H."/>
            <person name="Vo A."/>
            <person name="Wangchuk T."/>
            <person name="Wangdi T."/>
            <person name="Weiand M."/>
            <person name="Wilkinson J."/>
            <person name="Wilson A."/>
            <person name="Yadav S."/>
            <person name="Young G."/>
            <person name="Yu Q."/>
            <person name="Zembek L."/>
            <person name="Zhong D."/>
            <person name="Zimmer A."/>
            <person name="Zwirko Z."/>
            <person name="Jaffe D.B."/>
            <person name="Alvarez P."/>
            <person name="Brockman W."/>
            <person name="Butler J."/>
            <person name="Chin C."/>
            <person name="Gnerre S."/>
            <person name="Grabherr M."/>
            <person name="Kleber M."/>
            <person name="Mauceli E."/>
            <person name="MacCallum I."/>
        </authorList>
    </citation>
    <scope>NUCLEOTIDE SEQUENCE [LARGE SCALE GENOMIC DNA]</scope>
    <source>
        <strain evidence="9 10">TSC#14021-0224.01</strain>
    </source>
</reference>
<evidence type="ECO:0000256" key="7">
    <source>
        <dbReference type="ARBA" id="ARBA00023224"/>
    </source>
</evidence>
<dbReference type="KEGG" id="der:6549052"/>
<dbReference type="Pfam" id="PF08395">
    <property type="entry name" value="7tm_7"/>
    <property type="match status" value="1"/>
</dbReference>
<evidence type="ECO:0000313" key="9">
    <source>
        <dbReference type="EMBL" id="EDV54436.1"/>
    </source>
</evidence>
<dbReference type="GO" id="GO:0007635">
    <property type="term" value="P:chemosensory behavior"/>
    <property type="evidence" value="ECO:0007669"/>
    <property type="project" value="TreeGrafter"/>
</dbReference>
<evidence type="ECO:0000256" key="4">
    <source>
        <dbReference type="ARBA" id="ARBA00022989"/>
    </source>
</evidence>
<feature type="transmembrane region" description="Helical" evidence="8">
    <location>
        <begin position="58"/>
        <end position="81"/>
    </location>
</feature>
<gene>
    <name evidence="9" type="primary">Dere\GG21508</name>
    <name evidence="9" type="synonym">dere_GLEANR_6316</name>
    <name evidence="9" type="synonym">GG21508</name>
    <name evidence="9" type="ORF">Dere_GG21508</name>
</gene>
<dbReference type="GO" id="GO:0005886">
    <property type="term" value="C:plasma membrane"/>
    <property type="evidence" value="ECO:0007669"/>
    <property type="project" value="UniProtKB-SubCell"/>
</dbReference>
<feature type="transmembrane region" description="Helical" evidence="8">
    <location>
        <begin position="33"/>
        <end position="52"/>
    </location>
</feature>
<evidence type="ECO:0000256" key="2">
    <source>
        <dbReference type="ARBA" id="ARBA00022475"/>
    </source>
</evidence>
<comment type="function">
    <text evidence="8">Gustatory receptor which mediates acceptance or avoidance behavior, depending on its substrates.</text>
</comment>
<name>B3NLX0_DROER</name>
<keyword evidence="7 8" id="KW-0807">Transducer</keyword>
<dbReference type="GO" id="GO:0043025">
    <property type="term" value="C:neuronal cell body"/>
    <property type="evidence" value="ECO:0007669"/>
    <property type="project" value="TreeGrafter"/>
</dbReference>
<dbReference type="Proteomes" id="UP000008711">
    <property type="component" value="Unassembled WGS sequence"/>
</dbReference>
<keyword evidence="6 8" id="KW-0675">Receptor</keyword>
<comment type="similarity">
    <text evidence="8">Belongs to the insect chemoreceptor superfamily. Gustatory receptor (GR) family.</text>
</comment>
<dbReference type="PANTHER" id="PTHR21143">
    <property type="entry name" value="INVERTEBRATE GUSTATORY RECEPTOR"/>
    <property type="match status" value="1"/>
</dbReference>
<dbReference type="GO" id="GO:0050909">
    <property type="term" value="P:sensory perception of taste"/>
    <property type="evidence" value="ECO:0007669"/>
    <property type="project" value="InterPro"/>
</dbReference>
<reference evidence="9 10" key="2">
    <citation type="journal article" date="2008" name="Bioinformatics">
        <title>Assembly reconciliation.</title>
        <authorList>
            <person name="Zimin A.V."/>
            <person name="Smith D.R."/>
            <person name="Sutton G."/>
            <person name="Yorke J.A."/>
        </authorList>
    </citation>
    <scope>NUCLEOTIDE SEQUENCE [LARGE SCALE GENOMIC DNA]</scope>
    <source>
        <strain evidence="9 10">TSC#14021-0224.01</strain>
    </source>
</reference>
<feature type="transmembrane region" description="Helical" evidence="8">
    <location>
        <begin position="148"/>
        <end position="170"/>
    </location>
</feature>
<feature type="transmembrane region" description="Helical" evidence="8">
    <location>
        <begin position="232"/>
        <end position="255"/>
    </location>
</feature>
<keyword evidence="10" id="KW-1185">Reference proteome</keyword>
<dbReference type="eggNOG" id="ENOG502T3DC">
    <property type="taxonomic scope" value="Eukaryota"/>
</dbReference>
<proteinExistence type="inferred from homology"/>
<dbReference type="AlphaFoldDB" id="B3NLX0"/>
<keyword evidence="2 8" id="KW-1003">Cell membrane</keyword>
<dbReference type="GO" id="GO:0030424">
    <property type="term" value="C:axon"/>
    <property type="evidence" value="ECO:0007669"/>
    <property type="project" value="TreeGrafter"/>
</dbReference>
<sequence length="369" mass="42229">MLYSLHTYLKYFALLGLVPWSENCAQSQFVQKLYSAFLIILNAVSFGISINFPQNSELFLSLMVNVIVFVAKIVCVTVIILQMMVHYDDYFRFCMEIKCLGLRLQCELKIHVGQLKWQSYAKILALGIGFLVTVLPSIYVALSGSLLYFWSSLLLILIIRMQFVLMLLYVDLLGHHVSLLGKRLQNVLECHLMGANCSLDGNANRLCSLDFLLALKQCHMELYHLFTHFNDLFGWSILGTYVVLFSDSTVNVYWTQQVLAEVYEYKYLYATFSVFVPSFVNILVFCRCGEFCQRQSVLIGSYLRNLSCHPTIGRETSYKDLLTEFIMQVEQNLLAINAEGFMNTNNSLLMSILAAKVTYLIVLMQFSAV</sequence>
<dbReference type="HOGENOM" id="CLU_062916_0_0_1"/>
<organism evidence="9 10">
    <name type="scientific">Drosophila erecta</name>
    <name type="common">Fruit fly</name>
    <dbReference type="NCBI Taxonomy" id="7220"/>
    <lineage>
        <taxon>Eukaryota</taxon>
        <taxon>Metazoa</taxon>
        <taxon>Ecdysozoa</taxon>
        <taxon>Arthropoda</taxon>
        <taxon>Hexapoda</taxon>
        <taxon>Insecta</taxon>
        <taxon>Pterygota</taxon>
        <taxon>Neoptera</taxon>
        <taxon>Endopterygota</taxon>
        <taxon>Diptera</taxon>
        <taxon>Brachycera</taxon>
        <taxon>Muscomorpha</taxon>
        <taxon>Ephydroidea</taxon>
        <taxon>Drosophilidae</taxon>
        <taxon>Drosophila</taxon>
        <taxon>Sophophora</taxon>
    </lineage>
</organism>
<evidence type="ECO:0000256" key="3">
    <source>
        <dbReference type="ARBA" id="ARBA00022692"/>
    </source>
</evidence>
<dbReference type="OMA" id="GWSILSI"/>
<dbReference type="EMBL" id="CH954179">
    <property type="protein sequence ID" value="EDV54436.1"/>
    <property type="molecule type" value="Genomic_DNA"/>
</dbReference>
<evidence type="ECO:0000256" key="6">
    <source>
        <dbReference type="ARBA" id="ARBA00023170"/>
    </source>
</evidence>
<dbReference type="InterPro" id="IPR013604">
    <property type="entry name" value="7TM_chemorcpt"/>
</dbReference>
<keyword evidence="5 8" id="KW-0472">Membrane</keyword>
<evidence type="ECO:0000313" key="10">
    <source>
        <dbReference type="Proteomes" id="UP000008711"/>
    </source>
</evidence>
<dbReference type="GO" id="GO:0007165">
    <property type="term" value="P:signal transduction"/>
    <property type="evidence" value="ECO:0007669"/>
    <property type="project" value="UniProtKB-KW"/>
</dbReference>
<dbReference type="OrthoDB" id="6366728at2759"/>
<comment type="subcellular location">
    <subcellularLocation>
        <location evidence="1 8">Cell membrane</location>
        <topology evidence="1 8">Multi-pass membrane protein</topology>
    </subcellularLocation>
</comment>
<dbReference type="PANTHER" id="PTHR21143:SF133">
    <property type="entry name" value="GUSTATORY AND PHEROMONE RECEPTOR 32A-RELATED"/>
    <property type="match status" value="1"/>
</dbReference>
<evidence type="ECO:0000256" key="1">
    <source>
        <dbReference type="ARBA" id="ARBA00004651"/>
    </source>
</evidence>
<protein>
    <recommendedName>
        <fullName evidence="8">Gustatory receptor</fullName>
    </recommendedName>
</protein>
<accession>B3NLX0</accession>
<dbReference type="GO" id="GO:0030425">
    <property type="term" value="C:dendrite"/>
    <property type="evidence" value="ECO:0007669"/>
    <property type="project" value="TreeGrafter"/>
</dbReference>
<feature type="transmembrane region" description="Helical" evidence="8">
    <location>
        <begin position="123"/>
        <end position="142"/>
    </location>
</feature>
<comment type="caution">
    <text evidence="8">Lacks conserved residue(s) required for the propagation of feature annotation.</text>
</comment>
<keyword evidence="3 8" id="KW-0812">Transmembrane</keyword>
<evidence type="ECO:0000256" key="8">
    <source>
        <dbReference type="RuleBase" id="RU363108"/>
    </source>
</evidence>